<name>A0A6G7Y6R1_9ACTN</name>
<dbReference type="KEGG" id="prv:G7070_10315"/>
<accession>A0A6G7Y6R1</accession>
<dbReference type="EMBL" id="CP049865">
    <property type="protein sequence ID" value="QIK72584.1"/>
    <property type="molecule type" value="Genomic_DNA"/>
</dbReference>
<proteinExistence type="predicted"/>
<evidence type="ECO:0000256" key="1">
    <source>
        <dbReference type="SAM" id="MobiDB-lite"/>
    </source>
</evidence>
<gene>
    <name evidence="2" type="ORF">G7070_10315</name>
</gene>
<dbReference type="Proteomes" id="UP000501058">
    <property type="component" value="Chromosome"/>
</dbReference>
<feature type="compositionally biased region" description="Basic and acidic residues" evidence="1">
    <location>
        <begin position="27"/>
        <end position="36"/>
    </location>
</feature>
<organism evidence="2 3">
    <name type="scientific">Propioniciclava coleopterorum</name>
    <dbReference type="NCBI Taxonomy" id="2714937"/>
    <lineage>
        <taxon>Bacteria</taxon>
        <taxon>Bacillati</taxon>
        <taxon>Actinomycetota</taxon>
        <taxon>Actinomycetes</taxon>
        <taxon>Propionibacteriales</taxon>
        <taxon>Propionibacteriaceae</taxon>
        <taxon>Propioniciclava</taxon>
    </lineage>
</organism>
<reference evidence="2 3" key="1">
    <citation type="submission" date="2020-03" db="EMBL/GenBank/DDBJ databases">
        <title>Propioniciclava sp. nov., isolated from Hydrophilus acuminatus.</title>
        <authorList>
            <person name="Hyun D.-W."/>
            <person name="Bae J.-W."/>
        </authorList>
    </citation>
    <scope>NUCLEOTIDE SEQUENCE [LARGE SCALE GENOMIC DNA]</scope>
    <source>
        <strain evidence="2 3">HDW11</strain>
    </source>
</reference>
<evidence type="ECO:0000313" key="3">
    <source>
        <dbReference type="Proteomes" id="UP000501058"/>
    </source>
</evidence>
<keyword evidence="3" id="KW-1185">Reference proteome</keyword>
<dbReference type="RefSeq" id="WP_166233658.1">
    <property type="nucleotide sequence ID" value="NZ_CP049865.1"/>
</dbReference>
<sequence length="63" mass="7053">MNQHHTPGDTLRAELEALNAEFEAEEREDRCAEAQRRRQGLPESKRDIRAYKGFAGGGAAPRS</sequence>
<protein>
    <submittedName>
        <fullName evidence="2">Uncharacterized protein</fullName>
    </submittedName>
</protein>
<evidence type="ECO:0000313" key="2">
    <source>
        <dbReference type="EMBL" id="QIK72584.1"/>
    </source>
</evidence>
<feature type="region of interest" description="Disordered" evidence="1">
    <location>
        <begin position="24"/>
        <end position="47"/>
    </location>
</feature>
<dbReference type="AlphaFoldDB" id="A0A6G7Y6R1"/>